<evidence type="ECO:0000256" key="1">
    <source>
        <dbReference type="SAM" id="MobiDB-lite"/>
    </source>
</evidence>
<feature type="compositionally biased region" description="Low complexity" evidence="1">
    <location>
        <begin position="38"/>
        <end position="49"/>
    </location>
</feature>
<accession>A0A7W7G229</accession>
<evidence type="ECO:0000313" key="4">
    <source>
        <dbReference type="EMBL" id="MBB4691241.1"/>
    </source>
</evidence>
<comment type="caution">
    <text evidence="4">The sequence shown here is derived from an EMBL/GenBank/DDBJ whole genome shotgun (WGS) entry which is preliminary data.</text>
</comment>
<feature type="region of interest" description="Disordered" evidence="1">
    <location>
        <begin position="25"/>
        <end position="62"/>
    </location>
</feature>
<evidence type="ECO:0000256" key="2">
    <source>
        <dbReference type="SAM" id="SignalP"/>
    </source>
</evidence>
<feature type="chain" id="PRO_5030657474" evidence="2">
    <location>
        <begin position="30"/>
        <end position="143"/>
    </location>
</feature>
<feature type="domain" description="FMN-binding" evidence="3">
    <location>
        <begin position="62"/>
        <end position="140"/>
    </location>
</feature>
<dbReference type="Gene3D" id="3.90.1010.20">
    <property type="match status" value="1"/>
</dbReference>
<dbReference type="AlphaFoldDB" id="A0A7W7G229"/>
<proteinExistence type="predicted"/>
<gene>
    <name evidence="4" type="ORF">BKA14_001389</name>
</gene>
<dbReference type="SMART" id="SM00900">
    <property type="entry name" value="FMN_bind"/>
    <property type="match status" value="1"/>
</dbReference>
<dbReference type="GO" id="GO:0016020">
    <property type="term" value="C:membrane"/>
    <property type="evidence" value="ECO:0007669"/>
    <property type="project" value="InterPro"/>
</dbReference>
<evidence type="ECO:0000259" key="3">
    <source>
        <dbReference type="SMART" id="SM00900"/>
    </source>
</evidence>
<dbReference type="EMBL" id="JACHMF010000001">
    <property type="protein sequence ID" value="MBB4691241.1"/>
    <property type="molecule type" value="Genomic_DNA"/>
</dbReference>
<dbReference type="Pfam" id="PF04205">
    <property type="entry name" value="FMN_bind"/>
    <property type="match status" value="1"/>
</dbReference>
<name>A0A7W7G229_9ACTN</name>
<evidence type="ECO:0000313" key="5">
    <source>
        <dbReference type="Proteomes" id="UP000542742"/>
    </source>
</evidence>
<feature type="signal peptide" evidence="2">
    <location>
        <begin position="1"/>
        <end position="29"/>
    </location>
</feature>
<dbReference type="GO" id="GO:0010181">
    <property type="term" value="F:FMN binding"/>
    <property type="evidence" value="ECO:0007669"/>
    <property type="project" value="InterPro"/>
</dbReference>
<dbReference type="InterPro" id="IPR007329">
    <property type="entry name" value="FMN-bd"/>
</dbReference>
<dbReference type="RefSeq" id="WP_184950082.1">
    <property type="nucleotide sequence ID" value="NZ_BOMC01000006.1"/>
</dbReference>
<dbReference type="Proteomes" id="UP000542742">
    <property type="component" value="Unassembled WGS sequence"/>
</dbReference>
<protein>
    <submittedName>
        <fullName evidence="4">Uncharacterized protein with FMN-binding domain</fullName>
    </submittedName>
</protein>
<keyword evidence="2" id="KW-0732">Signal</keyword>
<organism evidence="4 5">
    <name type="scientific">Paractinoplanes abujensis</name>
    <dbReference type="NCBI Taxonomy" id="882441"/>
    <lineage>
        <taxon>Bacteria</taxon>
        <taxon>Bacillati</taxon>
        <taxon>Actinomycetota</taxon>
        <taxon>Actinomycetes</taxon>
        <taxon>Micromonosporales</taxon>
        <taxon>Micromonosporaceae</taxon>
        <taxon>Paractinoplanes</taxon>
    </lineage>
</organism>
<keyword evidence="5" id="KW-1185">Reference proteome</keyword>
<reference evidence="4 5" key="1">
    <citation type="submission" date="2020-08" db="EMBL/GenBank/DDBJ databases">
        <title>Sequencing the genomes of 1000 actinobacteria strains.</title>
        <authorList>
            <person name="Klenk H.-P."/>
        </authorList>
    </citation>
    <scope>NUCLEOTIDE SEQUENCE [LARGE SCALE GENOMIC DNA]</scope>
    <source>
        <strain evidence="4 5">DSM 45518</strain>
    </source>
</reference>
<sequence>MRRITLWAFSTVAALVLLFSYRTSTNSPASTPEAVATAGPAPSGSPDADGSGGTYDGSAVPTRWGPVQVRITVADGKITQVEAPVSPADDPADAGVTKGALPSLFEQTLARQSADIDAVSGATFTSAAYQESLQAALDSAQLG</sequence>